<dbReference type="AlphaFoldDB" id="A0A1Y5RUC0"/>
<organism evidence="8 9">
    <name type="scientific">Aquimixticola soesokkakensis</name>
    <dbReference type="NCBI Taxonomy" id="1519096"/>
    <lineage>
        <taxon>Bacteria</taxon>
        <taxon>Pseudomonadati</taxon>
        <taxon>Pseudomonadota</taxon>
        <taxon>Alphaproteobacteria</taxon>
        <taxon>Rhodobacterales</taxon>
        <taxon>Paracoccaceae</taxon>
        <taxon>Aquimixticola</taxon>
    </lineage>
</organism>
<dbReference type="GO" id="GO:0005886">
    <property type="term" value="C:plasma membrane"/>
    <property type="evidence" value="ECO:0007669"/>
    <property type="project" value="UniProtKB-SubCell"/>
</dbReference>
<name>A0A1Y5RUC0_9RHOB</name>
<comment type="subcellular location">
    <subcellularLocation>
        <location evidence="1">Cell membrane</location>
        <topology evidence="1">Multi-pass membrane protein</topology>
    </subcellularLocation>
</comment>
<dbReference type="Pfam" id="PF01899">
    <property type="entry name" value="MNHE"/>
    <property type="match status" value="1"/>
</dbReference>
<feature type="transmembrane region" description="Helical" evidence="7">
    <location>
        <begin position="12"/>
        <end position="39"/>
    </location>
</feature>
<evidence type="ECO:0000256" key="1">
    <source>
        <dbReference type="ARBA" id="ARBA00004651"/>
    </source>
</evidence>
<keyword evidence="3" id="KW-1003">Cell membrane</keyword>
<feature type="transmembrane region" description="Helical" evidence="7">
    <location>
        <begin position="59"/>
        <end position="76"/>
    </location>
</feature>
<evidence type="ECO:0000256" key="6">
    <source>
        <dbReference type="ARBA" id="ARBA00023136"/>
    </source>
</evidence>
<keyword evidence="4 7" id="KW-0812">Transmembrane</keyword>
<keyword evidence="6 7" id="KW-0472">Membrane</keyword>
<accession>A0A1Y5RUC0</accession>
<dbReference type="OrthoDB" id="9807187at2"/>
<protein>
    <submittedName>
        <fullName evidence="8">Na(+)/H(+) antiporter subunit E1</fullName>
    </submittedName>
</protein>
<dbReference type="EMBL" id="FWFS01000002">
    <property type="protein sequence ID" value="SLN24430.1"/>
    <property type="molecule type" value="Genomic_DNA"/>
</dbReference>
<dbReference type="InterPro" id="IPR002758">
    <property type="entry name" value="Cation_antiport_E"/>
</dbReference>
<dbReference type="PIRSF" id="PIRSF019239">
    <property type="entry name" value="MrpE"/>
    <property type="match status" value="1"/>
</dbReference>
<proteinExistence type="inferred from homology"/>
<gene>
    <name evidence="8" type="primary">mnhE1</name>
    <name evidence="8" type="ORF">AQS8620_00713</name>
</gene>
<comment type="similarity">
    <text evidence="2">Belongs to the CPA3 antiporters (TC 2.A.63) subunit E family.</text>
</comment>
<keyword evidence="9" id="KW-1185">Reference proteome</keyword>
<dbReference type="Proteomes" id="UP000193862">
    <property type="component" value="Unassembled WGS sequence"/>
</dbReference>
<dbReference type="GO" id="GO:0008324">
    <property type="term" value="F:monoatomic cation transmembrane transporter activity"/>
    <property type="evidence" value="ECO:0007669"/>
    <property type="project" value="InterPro"/>
</dbReference>
<keyword evidence="5 7" id="KW-1133">Transmembrane helix</keyword>
<evidence type="ECO:0000256" key="4">
    <source>
        <dbReference type="ARBA" id="ARBA00022692"/>
    </source>
</evidence>
<evidence type="ECO:0000256" key="7">
    <source>
        <dbReference type="SAM" id="Phobius"/>
    </source>
</evidence>
<dbReference type="RefSeq" id="WP_085835470.1">
    <property type="nucleotide sequence ID" value="NZ_FWFS01000002.1"/>
</dbReference>
<sequence length="158" mass="17514">MKLFLLNLLLTIMWAGLSGSFAPLTLLTGFVVSFAGIWLANRSSEGISYATRVLRMIRLMVYFFVELALSSVKVAVDVLRIKPRHKPGIVEMPLDVTSDIEILLVANLISLTPGSLTLDVTPDRRALVVHSMFAHDPQALVADLKSGMERMVKEVFEE</sequence>
<dbReference type="PANTHER" id="PTHR34584">
    <property type="entry name" value="NA(+)/H(+) ANTIPORTER SUBUNIT E1"/>
    <property type="match status" value="1"/>
</dbReference>
<evidence type="ECO:0000313" key="8">
    <source>
        <dbReference type="EMBL" id="SLN24430.1"/>
    </source>
</evidence>
<reference evidence="8 9" key="1">
    <citation type="submission" date="2017-03" db="EMBL/GenBank/DDBJ databases">
        <authorList>
            <person name="Afonso C.L."/>
            <person name="Miller P.J."/>
            <person name="Scott M.A."/>
            <person name="Spackman E."/>
            <person name="Goraichik I."/>
            <person name="Dimitrov K.M."/>
            <person name="Suarez D.L."/>
            <person name="Swayne D.E."/>
        </authorList>
    </citation>
    <scope>NUCLEOTIDE SEQUENCE [LARGE SCALE GENOMIC DNA]</scope>
    <source>
        <strain evidence="8 9">CECT 8620</strain>
    </source>
</reference>
<evidence type="ECO:0000256" key="2">
    <source>
        <dbReference type="ARBA" id="ARBA00006228"/>
    </source>
</evidence>
<evidence type="ECO:0000256" key="5">
    <source>
        <dbReference type="ARBA" id="ARBA00022989"/>
    </source>
</evidence>
<evidence type="ECO:0000256" key="3">
    <source>
        <dbReference type="ARBA" id="ARBA00022475"/>
    </source>
</evidence>
<dbReference type="PANTHER" id="PTHR34584:SF1">
    <property type="entry name" value="NA(+)_H(+) ANTIPORTER SUBUNIT E1"/>
    <property type="match status" value="1"/>
</dbReference>
<evidence type="ECO:0000313" key="9">
    <source>
        <dbReference type="Proteomes" id="UP000193862"/>
    </source>
</evidence>